<dbReference type="RefSeq" id="WP_087444444.1">
    <property type="nucleotide sequence ID" value="NZ_CABMNB010000046.1"/>
</dbReference>
<accession>A0AAP9DVH3</accession>
<evidence type="ECO:0000256" key="7">
    <source>
        <dbReference type="RuleBase" id="RU363032"/>
    </source>
</evidence>
<dbReference type="CDD" id="cd06261">
    <property type="entry name" value="TM_PBP2"/>
    <property type="match status" value="1"/>
</dbReference>
<feature type="transmembrane region" description="Helical" evidence="7">
    <location>
        <begin position="12"/>
        <end position="34"/>
    </location>
</feature>
<comment type="subcellular location">
    <subcellularLocation>
        <location evidence="1 7">Cell membrane</location>
        <topology evidence="1 7">Multi-pass membrane protein</topology>
    </subcellularLocation>
</comment>
<dbReference type="Pfam" id="PF00528">
    <property type="entry name" value="BPD_transp_1"/>
    <property type="match status" value="1"/>
</dbReference>
<dbReference type="Proteomes" id="UP000315377">
    <property type="component" value="Chromosome"/>
</dbReference>
<protein>
    <submittedName>
        <fullName evidence="10">Carbohydrate ABC transporter permease</fullName>
    </submittedName>
</protein>
<keyword evidence="3" id="KW-1003">Cell membrane</keyword>
<evidence type="ECO:0000256" key="5">
    <source>
        <dbReference type="ARBA" id="ARBA00022989"/>
    </source>
</evidence>
<dbReference type="AlphaFoldDB" id="A0AAP9DVH3"/>
<organism evidence="10 11">
    <name type="scientific">Paenibacillus thiaminolyticus</name>
    <name type="common">Bacillus thiaminolyticus</name>
    <dbReference type="NCBI Taxonomy" id="49283"/>
    <lineage>
        <taxon>Bacteria</taxon>
        <taxon>Bacillati</taxon>
        <taxon>Bacillota</taxon>
        <taxon>Bacilli</taxon>
        <taxon>Bacillales</taxon>
        <taxon>Paenibacillaceae</taxon>
        <taxon>Paenibacillus</taxon>
    </lineage>
</organism>
<keyword evidence="2 7" id="KW-0813">Transport</keyword>
<dbReference type="Proteomes" id="UP001209276">
    <property type="component" value="Unassembled WGS sequence"/>
</dbReference>
<evidence type="ECO:0000256" key="3">
    <source>
        <dbReference type="ARBA" id="ARBA00022475"/>
    </source>
</evidence>
<evidence type="ECO:0000256" key="4">
    <source>
        <dbReference type="ARBA" id="ARBA00022692"/>
    </source>
</evidence>
<evidence type="ECO:0000313" key="12">
    <source>
        <dbReference type="Proteomes" id="UP001209276"/>
    </source>
</evidence>
<proteinExistence type="inferred from homology"/>
<dbReference type="EMBL" id="JAMDMM010000031">
    <property type="protein sequence ID" value="MCY9608897.1"/>
    <property type="molecule type" value="Genomic_DNA"/>
</dbReference>
<dbReference type="PROSITE" id="PS50928">
    <property type="entry name" value="ABC_TM1"/>
    <property type="match status" value="1"/>
</dbReference>
<evidence type="ECO:0000256" key="2">
    <source>
        <dbReference type="ARBA" id="ARBA00022448"/>
    </source>
</evidence>
<feature type="transmembrane region" description="Helical" evidence="7">
    <location>
        <begin position="183"/>
        <end position="208"/>
    </location>
</feature>
<reference evidence="9 12" key="2">
    <citation type="submission" date="2022-05" db="EMBL/GenBank/DDBJ databases">
        <title>Genome Sequencing of Bee-Associated Microbes.</title>
        <authorList>
            <person name="Dunlap C."/>
        </authorList>
    </citation>
    <scope>NUCLEOTIDE SEQUENCE [LARGE SCALE GENOMIC DNA]</scope>
    <source>
        <strain evidence="9 12">NRRL B-14613</strain>
    </source>
</reference>
<keyword evidence="12" id="KW-1185">Reference proteome</keyword>
<evidence type="ECO:0000313" key="10">
    <source>
        <dbReference type="EMBL" id="QDM44685.1"/>
    </source>
</evidence>
<dbReference type="Gene3D" id="1.10.3720.10">
    <property type="entry name" value="MetI-like"/>
    <property type="match status" value="1"/>
</dbReference>
<keyword evidence="6 7" id="KW-0472">Membrane</keyword>
<dbReference type="EMBL" id="CP041405">
    <property type="protein sequence ID" value="QDM44685.1"/>
    <property type="molecule type" value="Genomic_DNA"/>
</dbReference>
<dbReference type="GO" id="GO:0055085">
    <property type="term" value="P:transmembrane transport"/>
    <property type="evidence" value="ECO:0007669"/>
    <property type="project" value="InterPro"/>
</dbReference>
<keyword evidence="4 7" id="KW-0812">Transmembrane</keyword>
<evidence type="ECO:0000259" key="8">
    <source>
        <dbReference type="PROSITE" id="PS50928"/>
    </source>
</evidence>
<reference evidence="10 11" key="1">
    <citation type="submission" date="2019-07" db="EMBL/GenBank/DDBJ databases">
        <title>Paenibacillus thiaminolyticus NRRL B-4156.</title>
        <authorList>
            <person name="Hehnly C."/>
            <person name="Zhang L."/>
        </authorList>
    </citation>
    <scope>NUCLEOTIDE SEQUENCE [LARGE SCALE GENOMIC DNA]</scope>
    <source>
        <strain evidence="10 11">NRRL B-4156</strain>
    </source>
</reference>
<evidence type="ECO:0000256" key="1">
    <source>
        <dbReference type="ARBA" id="ARBA00004651"/>
    </source>
</evidence>
<dbReference type="PANTHER" id="PTHR43744">
    <property type="entry name" value="ABC TRANSPORTER PERMEASE PROTEIN MG189-RELATED-RELATED"/>
    <property type="match status" value="1"/>
</dbReference>
<feature type="transmembrane region" description="Helical" evidence="7">
    <location>
        <begin position="141"/>
        <end position="162"/>
    </location>
</feature>
<feature type="domain" description="ABC transmembrane type-1" evidence="8">
    <location>
        <begin position="73"/>
        <end position="263"/>
    </location>
</feature>
<evidence type="ECO:0000313" key="9">
    <source>
        <dbReference type="EMBL" id="MCY9608897.1"/>
    </source>
</evidence>
<evidence type="ECO:0000256" key="6">
    <source>
        <dbReference type="ARBA" id="ARBA00023136"/>
    </source>
</evidence>
<evidence type="ECO:0000313" key="11">
    <source>
        <dbReference type="Proteomes" id="UP000315377"/>
    </source>
</evidence>
<feature type="transmembrane region" description="Helical" evidence="7">
    <location>
        <begin position="73"/>
        <end position="96"/>
    </location>
</feature>
<gene>
    <name evidence="10" type="ORF">FLT43_15290</name>
    <name evidence="9" type="ORF">M5W83_17280</name>
</gene>
<dbReference type="GO" id="GO:0005886">
    <property type="term" value="C:plasma membrane"/>
    <property type="evidence" value="ECO:0007669"/>
    <property type="project" value="UniProtKB-SubCell"/>
</dbReference>
<dbReference type="PANTHER" id="PTHR43744:SF12">
    <property type="entry name" value="ABC TRANSPORTER PERMEASE PROTEIN MG189-RELATED"/>
    <property type="match status" value="1"/>
</dbReference>
<dbReference type="InterPro" id="IPR035906">
    <property type="entry name" value="MetI-like_sf"/>
</dbReference>
<comment type="similarity">
    <text evidence="7">Belongs to the binding-protein-dependent transport system permease family.</text>
</comment>
<name>A0AAP9DVH3_PANTH</name>
<keyword evidence="5 7" id="KW-1133">Transmembrane helix</keyword>
<feature type="transmembrane region" description="Helical" evidence="7">
    <location>
        <begin position="108"/>
        <end position="129"/>
    </location>
</feature>
<sequence length="276" mass="31593">MHNLVRRWPFRLLEGLMLALIAGMFLFPFLWMLVTAFKSKPEVLQFPPAWIPQEWRWDNFAAAWNSGPFGRYVLNNVIVAVSILALQLFTGIPAAYAFARFRFKGRGVLFSLVLLALMIPSQVVFLPIYVQMSGWNLINTLWALILPFGASAFGIFLIRQAFMQIPEDMMEAARLDHATEWTIMWRIALPMAKPAVTTFALFSLIYHWNDYFWPLIMTNQAAMRTLPVGIAMLKETEGISAWNVLMAGNLMLVVPALLLFVLAQRHIMKAFVYTTK</sequence>
<dbReference type="GeneID" id="76997327"/>
<dbReference type="SUPFAM" id="SSF161098">
    <property type="entry name" value="MetI-like"/>
    <property type="match status" value="1"/>
</dbReference>
<feature type="transmembrane region" description="Helical" evidence="7">
    <location>
        <begin position="241"/>
        <end position="263"/>
    </location>
</feature>
<dbReference type="InterPro" id="IPR000515">
    <property type="entry name" value="MetI-like"/>
</dbReference>